<accession>A0A438DXY4</accession>
<dbReference type="AlphaFoldDB" id="A0A438DXY4"/>
<comment type="caution">
    <text evidence="2">The sequence shown here is derived from an EMBL/GenBank/DDBJ whole genome shotgun (WGS) entry which is preliminary data.</text>
</comment>
<dbReference type="PANTHER" id="PTHR34427">
    <property type="entry name" value="DUF4283 DOMAIN PROTEIN"/>
    <property type="match status" value="1"/>
</dbReference>
<proteinExistence type="predicted"/>
<evidence type="ECO:0000313" key="3">
    <source>
        <dbReference type="Proteomes" id="UP000288805"/>
    </source>
</evidence>
<organism evidence="2 3">
    <name type="scientific">Vitis vinifera</name>
    <name type="common">Grape</name>
    <dbReference type="NCBI Taxonomy" id="29760"/>
    <lineage>
        <taxon>Eukaryota</taxon>
        <taxon>Viridiplantae</taxon>
        <taxon>Streptophyta</taxon>
        <taxon>Embryophyta</taxon>
        <taxon>Tracheophyta</taxon>
        <taxon>Spermatophyta</taxon>
        <taxon>Magnoliopsida</taxon>
        <taxon>eudicotyledons</taxon>
        <taxon>Gunneridae</taxon>
        <taxon>Pentapetalae</taxon>
        <taxon>rosids</taxon>
        <taxon>Vitales</taxon>
        <taxon>Vitaceae</taxon>
        <taxon>Viteae</taxon>
        <taxon>Vitis</taxon>
    </lineage>
</organism>
<feature type="domain" description="DUF4283" evidence="1">
    <location>
        <begin position="121"/>
        <end position="206"/>
    </location>
</feature>
<dbReference type="Proteomes" id="UP000288805">
    <property type="component" value="Unassembled WGS sequence"/>
</dbReference>
<dbReference type="EMBL" id="QGNW01001460">
    <property type="protein sequence ID" value="RVW40365.1"/>
    <property type="molecule type" value="Genomic_DNA"/>
</dbReference>
<dbReference type="InterPro" id="IPR025558">
    <property type="entry name" value="DUF4283"/>
</dbReference>
<evidence type="ECO:0000259" key="1">
    <source>
        <dbReference type="Pfam" id="PF14111"/>
    </source>
</evidence>
<gene>
    <name evidence="2" type="ORF">CK203_092456</name>
</gene>
<sequence length="386" mass="43098">MTTSSEVREGLKGGKCWFAVESKTFEISIEVARGVEDWCRGKPSSRCLKVWEDEGRKFRLECRSNEVGRGKRFSKGVVLVGYEVRALGVSTPALSKAFSGVSTSIKGGCSFKGKEKRKGTEEQLSRCLVGCFGDSFELVPPLSSLKGWALASWILRGGLKISKLGGVLVLFEFKNKCEAELVLLKGNKRFKERGFLLQRWRLEVGCFWNEIHAKEVWVRIVGISLHLWSREVFKRIGETCGGFIAIDEKTIFFSQLQWTYILVRAIGNDLPGSLQVVVKHTCWTREVRDEGVGGAHASESVQETQLGDQSWGSEEQIEYGRRNRGAVGVMGRQTKWTDLDSALRPDELEEAFSGSKGSTTGAIDWDPLRVVPIEDLLVLDGRKEPP</sequence>
<name>A0A438DXY4_VITVI</name>
<evidence type="ECO:0000313" key="2">
    <source>
        <dbReference type="EMBL" id="RVW40365.1"/>
    </source>
</evidence>
<dbReference type="PANTHER" id="PTHR34427:SF5">
    <property type="entry name" value="DUF4283 DOMAIN-CONTAINING PROTEIN"/>
    <property type="match status" value="1"/>
</dbReference>
<dbReference type="Pfam" id="PF14111">
    <property type="entry name" value="DUF4283"/>
    <property type="match status" value="1"/>
</dbReference>
<protein>
    <recommendedName>
        <fullName evidence="1">DUF4283 domain-containing protein</fullName>
    </recommendedName>
</protein>
<reference evidence="2 3" key="1">
    <citation type="journal article" date="2018" name="PLoS Genet.">
        <title>Population sequencing reveals clonal diversity and ancestral inbreeding in the grapevine cultivar Chardonnay.</title>
        <authorList>
            <person name="Roach M.J."/>
            <person name="Johnson D.L."/>
            <person name="Bohlmann J."/>
            <person name="van Vuuren H.J."/>
            <person name="Jones S.J."/>
            <person name="Pretorius I.S."/>
            <person name="Schmidt S.A."/>
            <person name="Borneman A.R."/>
        </authorList>
    </citation>
    <scope>NUCLEOTIDE SEQUENCE [LARGE SCALE GENOMIC DNA]</scope>
    <source>
        <strain evidence="3">cv. Chardonnay</strain>
        <tissue evidence="2">Leaf</tissue>
    </source>
</reference>